<dbReference type="EMBL" id="CAWYQH010000130">
    <property type="protein sequence ID" value="CAK8693121.1"/>
    <property type="molecule type" value="Genomic_DNA"/>
</dbReference>
<evidence type="ECO:0000256" key="4">
    <source>
        <dbReference type="ARBA" id="ARBA00022741"/>
    </source>
</evidence>
<dbReference type="SUPFAM" id="SSF52047">
    <property type="entry name" value="RNI-like"/>
    <property type="match status" value="1"/>
</dbReference>
<keyword evidence="5" id="KW-0067">ATP-binding</keyword>
<dbReference type="PANTHER" id="PTHR45690">
    <property type="entry name" value="NACHT, LRR AND PYD DOMAINS-CONTAINING PROTEIN 12"/>
    <property type="match status" value="1"/>
</dbReference>
<proteinExistence type="predicted"/>
<keyword evidence="4" id="KW-0547">Nucleotide-binding</keyword>
<dbReference type="InterPro" id="IPR032675">
    <property type="entry name" value="LRR_dom_sf"/>
</dbReference>
<feature type="compositionally biased region" description="Polar residues" evidence="6">
    <location>
        <begin position="90"/>
        <end position="110"/>
    </location>
</feature>
<dbReference type="Pfam" id="PF05729">
    <property type="entry name" value="NACHT"/>
    <property type="match status" value="1"/>
</dbReference>
<protein>
    <recommendedName>
        <fullName evidence="7">NACHT domain-containing protein</fullName>
    </recommendedName>
</protein>
<dbReference type="PANTHER" id="PTHR45690:SF19">
    <property type="entry name" value="NACHT, LRR AND PYD DOMAINS-CONTAINING PROTEIN 3"/>
    <property type="match status" value="1"/>
</dbReference>
<evidence type="ECO:0000256" key="1">
    <source>
        <dbReference type="ARBA" id="ARBA00004496"/>
    </source>
</evidence>
<dbReference type="Gene3D" id="3.80.10.10">
    <property type="entry name" value="Ribonuclease Inhibitor"/>
    <property type="match status" value="1"/>
</dbReference>
<gene>
    <name evidence="8" type="ORF">CVLEPA_LOCUS26447</name>
</gene>
<keyword evidence="2" id="KW-0963">Cytoplasm</keyword>
<dbReference type="InterPro" id="IPR050637">
    <property type="entry name" value="NLRP_innate_immun_reg"/>
</dbReference>
<evidence type="ECO:0000256" key="2">
    <source>
        <dbReference type="ARBA" id="ARBA00022490"/>
    </source>
</evidence>
<feature type="region of interest" description="Disordered" evidence="6">
    <location>
        <begin position="165"/>
        <end position="214"/>
    </location>
</feature>
<accession>A0ABP0GQF9</accession>
<feature type="compositionally biased region" description="Polar residues" evidence="6">
    <location>
        <begin position="36"/>
        <end position="47"/>
    </location>
</feature>
<dbReference type="InterPro" id="IPR007111">
    <property type="entry name" value="NACHT_NTPase"/>
</dbReference>
<comment type="subcellular location">
    <subcellularLocation>
        <location evidence="1">Cytoplasm</location>
    </subcellularLocation>
</comment>
<organism evidence="8 9">
    <name type="scientific">Clavelina lepadiformis</name>
    <name type="common">Light-bulb sea squirt</name>
    <name type="synonym">Ascidia lepadiformis</name>
    <dbReference type="NCBI Taxonomy" id="159417"/>
    <lineage>
        <taxon>Eukaryota</taxon>
        <taxon>Metazoa</taxon>
        <taxon>Chordata</taxon>
        <taxon>Tunicata</taxon>
        <taxon>Ascidiacea</taxon>
        <taxon>Aplousobranchia</taxon>
        <taxon>Clavelinidae</taxon>
        <taxon>Clavelina</taxon>
    </lineage>
</organism>
<name>A0ABP0GQF9_CLALP</name>
<feature type="compositionally biased region" description="Basic and acidic residues" evidence="6">
    <location>
        <begin position="22"/>
        <end position="34"/>
    </location>
</feature>
<keyword evidence="3" id="KW-0677">Repeat</keyword>
<comment type="caution">
    <text evidence="8">The sequence shown here is derived from an EMBL/GenBank/DDBJ whole genome shotgun (WGS) entry which is preliminary data.</text>
</comment>
<evidence type="ECO:0000256" key="6">
    <source>
        <dbReference type="SAM" id="MobiDB-lite"/>
    </source>
</evidence>
<reference evidence="8 9" key="1">
    <citation type="submission" date="2024-02" db="EMBL/GenBank/DDBJ databases">
        <authorList>
            <person name="Daric V."/>
            <person name="Darras S."/>
        </authorList>
    </citation>
    <scope>NUCLEOTIDE SEQUENCE [LARGE SCALE GENOMIC DNA]</scope>
</reference>
<dbReference type="Proteomes" id="UP001642483">
    <property type="component" value="Unassembled WGS sequence"/>
</dbReference>
<sequence length="844" mass="96720">MNSEQMNEDDYQRTINGIVTDANERGDSDRERVEQPASTTRVYQSAHLNGDEQDYRNLHRHKVFSPCSDITVPKDPNSPSAENNERGETQPKTVATQSLPNQNFDGTDIVTTPKQVRSGSAANMLSVSVTVQCGETSPKAVACVSSQPYSSQTSPKAVRHEEFCRQEQGENPDHVPGLVVAGPVNERRGKRRKRNPQHRGKRNKFPWDSSSRGTTEKEIKAIKEVYEMQLKRREDDLHLQGVVVPLKNIPVVHPEFTKITNFYKGGAAPKEEKYSSTNERLFSTKGETIPFDELCKPDRKSRFTGFVGNPGAGKTTFSKRLVKQKKLMCFLLKYMDLNYKKELTLRELILDKPYPDLEPSTCKFAFQWIKKNQDKCLFVFDGLDQAVWSFDENVSKESYNTKQHVQHLMTNLCNGHFFRDSFLVVTSRPHSMTLIPEFQRPNLIYLLGDLPHDDMKKLFFAYAGKKAQFIWDQLHKTAPILMSLCHNPLMLQLVITACIEKLDQIDEIQTMTKVFSTVLEQLKHSTNVRHDISKIKLQISKLAFNATEAGTVVITVEQLKTVQLDADTVQDLIILLHAAMGVTNKVFDGDTKLYFSHQTYQEYYTAIHIKVSLPLEEFKVFVRSKLYTEHYNVVRRFLFGVMLDISEDVNDEMSEKQRVIKESIIKKLEDFPLKIPDSAEACKLLELWCDIKECNDEELMKKAAELFPPWLCLKENPLDANQVHCFCEIMKRVKKPLDKLIISHCKLNTTLHRLIIDAMMHLDSIGEFFISANKLTGEAVADICRILPKVTKSFRMRACLVNENGAERPIEKEEIHQIQRTLNAMDHWNLEVFAGPGNTLRKRS</sequence>
<dbReference type="InterPro" id="IPR027417">
    <property type="entry name" value="P-loop_NTPase"/>
</dbReference>
<evidence type="ECO:0000256" key="3">
    <source>
        <dbReference type="ARBA" id="ARBA00022737"/>
    </source>
</evidence>
<feature type="region of interest" description="Disordered" evidence="6">
    <location>
        <begin position="1"/>
        <end position="110"/>
    </location>
</feature>
<evidence type="ECO:0000256" key="5">
    <source>
        <dbReference type="ARBA" id="ARBA00022840"/>
    </source>
</evidence>
<feature type="compositionally biased region" description="Basic residues" evidence="6">
    <location>
        <begin position="188"/>
        <end position="204"/>
    </location>
</feature>
<keyword evidence="9" id="KW-1185">Reference proteome</keyword>
<feature type="domain" description="NACHT" evidence="7">
    <location>
        <begin position="307"/>
        <end position="462"/>
    </location>
</feature>
<dbReference type="Gene3D" id="3.40.50.300">
    <property type="entry name" value="P-loop containing nucleotide triphosphate hydrolases"/>
    <property type="match status" value="1"/>
</dbReference>
<evidence type="ECO:0000313" key="8">
    <source>
        <dbReference type="EMBL" id="CAK8693121.1"/>
    </source>
</evidence>
<evidence type="ECO:0000313" key="9">
    <source>
        <dbReference type="Proteomes" id="UP001642483"/>
    </source>
</evidence>
<dbReference type="SUPFAM" id="SSF52540">
    <property type="entry name" value="P-loop containing nucleoside triphosphate hydrolases"/>
    <property type="match status" value="1"/>
</dbReference>
<evidence type="ECO:0000259" key="7">
    <source>
        <dbReference type="Pfam" id="PF05729"/>
    </source>
</evidence>